<organism evidence="4 5">
    <name type="scientific">Polyplax serrata</name>
    <name type="common">Common mouse louse</name>
    <dbReference type="NCBI Taxonomy" id="468196"/>
    <lineage>
        <taxon>Eukaryota</taxon>
        <taxon>Metazoa</taxon>
        <taxon>Ecdysozoa</taxon>
        <taxon>Arthropoda</taxon>
        <taxon>Hexapoda</taxon>
        <taxon>Insecta</taxon>
        <taxon>Pterygota</taxon>
        <taxon>Neoptera</taxon>
        <taxon>Paraneoptera</taxon>
        <taxon>Psocodea</taxon>
        <taxon>Troctomorpha</taxon>
        <taxon>Phthiraptera</taxon>
        <taxon>Anoplura</taxon>
        <taxon>Polyplacidae</taxon>
        <taxon>Polyplax</taxon>
    </lineage>
</organism>
<dbReference type="InterPro" id="IPR036770">
    <property type="entry name" value="Ankyrin_rpt-contain_sf"/>
</dbReference>
<dbReference type="InterPro" id="IPR051070">
    <property type="entry name" value="NF-kappa-B_inhibitor"/>
</dbReference>
<evidence type="ECO:0000256" key="3">
    <source>
        <dbReference type="PROSITE-ProRule" id="PRU00023"/>
    </source>
</evidence>
<protein>
    <submittedName>
        <fullName evidence="4">Uncharacterized protein</fullName>
    </submittedName>
</protein>
<dbReference type="PANTHER" id="PTHR46680">
    <property type="entry name" value="NF-KAPPA-B INHIBITOR ALPHA"/>
    <property type="match status" value="1"/>
</dbReference>
<dbReference type="PANTHER" id="PTHR46680:SF3">
    <property type="entry name" value="NF-KAPPA-B INHIBITOR CACTUS"/>
    <property type="match status" value="1"/>
</dbReference>
<sequence>MGETQRNSILEIAVPLCLRETCLHLAAYGGHTDVLRHLIWFGGNVNARENKSGRTILHFAVETLNYKLLRFLLDECPNGLTINAENYAGHTAYQLARVMDMKIARDLMSRGAYGNVDDIDDDEHPDHNAEEYDDEVEEMDNVHLETEFQCNRETLRPPTHKWWTNFSDSQNQIMSEYDCFIA</sequence>
<accession>A0AAN8P3A1</accession>
<dbReference type="GO" id="GO:0005829">
    <property type="term" value="C:cytosol"/>
    <property type="evidence" value="ECO:0007669"/>
    <property type="project" value="TreeGrafter"/>
</dbReference>
<evidence type="ECO:0000256" key="1">
    <source>
        <dbReference type="ARBA" id="ARBA00022737"/>
    </source>
</evidence>
<dbReference type="AlphaFoldDB" id="A0AAN8P3A1"/>
<evidence type="ECO:0000256" key="2">
    <source>
        <dbReference type="ARBA" id="ARBA00023043"/>
    </source>
</evidence>
<evidence type="ECO:0000313" key="4">
    <source>
        <dbReference type="EMBL" id="KAK6636143.1"/>
    </source>
</evidence>
<dbReference type="GO" id="GO:0051059">
    <property type="term" value="F:NF-kappaB binding"/>
    <property type="evidence" value="ECO:0007669"/>
    <property type="project" value="TreeGrafter"/>
</dbReference>
<gene>
    <name evidence="4" type="ORF">RUM43_009795</name>
</gene>
<name>A0AAN8P3A1_POLSC</name>
<keyword evidence="2 3" id="KW-0040">ANK repeat</keyword>
<feature type="repeat" description="ANK" evidence="3">
    <location>
        <begin position="18"/>
        <end position="50"/>
    </location>
</feature>
<keyword evidence="1" id="KW-0677">Repeat</keyword>
<dbReference type="InterPro" id="IPR002110">
    <property type="entry name" value="Ankyrin_rpt"/>
</dbReference>
<dbReference type="PROSITE" id="PS50297">
    <property type="entry name" value="ANK_REP_REGION"/>
    <property type="match status" value="1"/>
</dbReference>
<dbReference type="SMART" id="SM00248">
    <property type="entry name" value="ANK"/>
    <property type="match status" value="2"/>
</dbReference>
<evidence type="ECO:0000313" key="5">
    <source>
        <dbReference type="Proteomes" id="UP001372834"/>
    </source>
</evidence>
<comment type="caution">
    <text evidence="4">The sequence shown here is derived from an EMBL/GenBank/DDBJ whole genome shotgun (WGS) entry which is preliminary data.</text>
</comment>
<dbReference type="Pfam" id="PF12796">
    <property type="entry name" value="Ank_2"/>
    <property type="match status" value="1"/>
</dbReference>
<dbReference type="SUPFAM" id="SSF48403">
    <property type="entry name" value="Ankyrin repeat"/>
    <property type="match status" value="1"/>
</dbReference>
<dbReference type="PROSITE" id="PS50088">
    <property type="entry name" value="ANK_REPEAT"/>
    <property type="match status" value="1"/>
</dbReference>
<dbReference type="EMBL" id="JAWJWE010000004">
    <property type="protein sequence ID" value="KAK6636143.1"/>
    <property type="molecule type" value="Genomic_DNA"/>
</dbReference>
<reference evidence="4 5" key="1">
    <citation type="submission" date="2023-10" db="EMBL/GenBank/DDBJ databases">
        <title>Genomes of two closely related lineages of the louse Polyplax serrata with different host specificities.</title>
        <authorList>
            <person name="Martinu J."/>
            <person name="Tarabai H."/>
            <person name="Stefka J."/>
            <person name="Hypsa V."/>
        </authorList>
    </citation>
    <scope>NUCLEOTIDE SEQUENCE [LARGE SCALE GENOMIC DNA]</scope>
    <source>
        <strain evidence="4">HR10_N</strain>
    </source>
</reference>
<proteinExistence type="predicted"/>
<dbReference type="Proteomes" id="UP001372834">
    <property type="component" value="Unassembled WGS sequence"/>
</dbReference>
<dbReference type="Gene3D" id="1.25.40.20">
    <property type="entry name" value="Ankyrin repeat-containing domain"/>
    <property type="match status" value="1"/>
</dbReference>
<dbReference type="GO" id="GO:0071356">
    <property type="term" value="P:cellular response to tumor necrosis factor"/>
    <property type="evidence" value="ECO:0007669"/>
    <property type="project" value="TreeGrafter"/>
</dbReference>